<keyword evidence="1" id="KW-1133">Transmembrane helix</keyword>
<reference evidence="2" key="1">
    <citation type="submission" date="2013-07" db="EMBL/GenBank/DDBJ databases">
        <title>The genome of Eucalyptus grandis.</title>
        <authorList>
            <person name="Schmutz J."/>
            <person name="Hayes R."/>
            <person name="Myburg A."/>
            <person name="Tuskan G."/>
            <person name="Grattapaglia D."/>
            <person name="Rokhsar D.S."/>
        </authorList>
    </citation>
    <scope>NUCLEOTIDE SEQUENCE</scope>
    <source>
        <tissue evidence="2">Leaf extractions</tissue>
    </source>
</reference>
<evidence type="ECO:0000256" key="1">
    <source>
        <dbReference type="SAM" id="Phobius"/>
    </source>
</evidence>
<dbReference type="InParanoid" id="A0A059C4V3"/>
<feature type="transmembrane region" description="Helical" evidence="1">
    <location>
        <begin position="65"/>
        <end position="86"/>
    </location>
</feature>
<protein>
    <submittedName>
        <fullName evidence="2">Uncharacterized protein</fullName>
    </submittedName>
</protein>
<evidence type="ECO:0000313" key="2">
    <source>
        <dbReference type="EMBL" id="KCW72935.1"/>
    </source>
</evidence>
<dbReference type="Gramene" id="KCW72935">
    <property type="protein sequence ID" value="KCW72935"/>
    <property type="gene ID" value="EUGRSUZ_E01375"/>
</dbReference>
<proteinExistence type="predicted"/>
<dbReference type="EMBL" id="KK198757">
    <property type="protein sequence ID" value="KCW72935.1"/>
    <property type="molecule type" value="Genomic_DNA"/>
</dbReference>
<sequence>MALLGKEQHLLHTLLIVPLFHICFKKTFVFCWEHLYFRQYNLMCSILFCSISSERTVLYQKLVSMIFICVFLYSWDFFFFFCYSFFDHQHIIDQIELEENVMP</sequence>
<gene>
    <name evidence="2" type="ORF">EUGRSUZ_E01375</name>
</gene>
<organism evidence="2">
    <name type="scientific">Eucalyptus grandis</name>
    <name type="common">Flooded gum</name>
    <dbReference type="NCBI Taxonomy" id="71139"/>
    <lineage>
        <taxon>Eukaryota</taxon>
        <taxon>Viridiplantae</taxon>
        <taxon>Streptophyta</taxon>
        <taxon>Embryophyta</taxon>
        <taxon>Tracheophyta</taxon>
        <taxon>Spermatophyta</taxon>
        <taxon>Magnoliopsida</taxon>
        <taxon>eudicotyledons</taxon>
        <taxon>Gunneridae</taxon>
        <taxon>Pentapetalae</taxon>
        <taxon>rosids</taxon>
        <taxon>malvids</taxon>
        <taxon>Myrtales</taxon>
        <taxon>Myrtaceae</taxon>
        <taxon>Myrtoideae</taxon>
        <taxon>Eucalypteae</taxon>
        <taxon>Eucalyptus</taxon>
    </lineage>
</organism>
<keyword evidence="1" id="KW-0812">Transmembrane</keyword>
<accession>A0A059C4V3</accession>
<keyword evidence="1" id="KW-0472">Membrane</keyword>
<name>A0A059C4V3_EUCGR</name>
<dbReference type="AlphaFoldDB" id="A0A059C4V3"/>